<sequence length="397" mass="43777">MIPPTSTSLSNIETESEVEQRICQKVIQELLRSQSVSGFAASLDPQRAPSPPKGVPIIGRNGNDETPATESINSARIAALIKKLKDDETTSLFVAPEHGKLGRSVSLPEDRMKMGLKTMNMDRYKTELCRQFQETGFCKYGSKCQFAHGHHEIRSTARHPKYKTELCRTYHTSGICPYGTRCHFIHDEDDLKLSAISYQKQQHVIDQIRQYRAMQQAPVSPTNSINSRSSRGFGAAMSFPDVAMSLGSAGDTPPSSLSSSPVPSPTCFLYEDRQISSSSQFVAAPGYPMQPRTAPATMHEPFSFPDVPSTIPEAAHEFRVPSPLNIHVSCDPMESLAAGLQAAVPRGDIDLVNDCLSDFYMTPSVSYGRETEIEVCNSPMDISRNLRLPVFSQLSKE</sequence>
<dbReference type="FunFam" id="4.10.1000.10:FF:000001">
    <property type="entry name" value="zinc finger CCCH domain-containing protein 15-like"/>
    <property type="match status" value="1"/>
</dbReference>
<evidence type="ECO:0000313" key="9">
    <source>
        <dbReference type="Proteomes" id="UP001208570"/>
    </source>
</evidence>
<comment type="caution">
    <text evidence="8">The sequence shown here is derived from an EMBL/GenBank/DDBJ whole genome shotgun (WGS) entry which is preliminary data.</text>
</comment>
<reference evidence="8" key="1">
    <citation type="journal article" date="2023" name="Mol. Biol. Evol.">
        <title>Third-Generation Sequencing Reveals the Adaptive Role of the Epigenome in Three Deep-Sea Polychaetes.</title>
        <authorList>
            <person name="Perez M."/>
            <person name="Aroh O."/>
            <person name="Sun Y."/>
            <person name="Lan Y."/>
            <person name="Juniper S.K."/>
            <person name="Young C.R."/>
            <person name="Angers B."/>
            <person name="Qian P.Y."/>
        </authorList>
    </citation>
    <scope>NUCLEOTIDE SEQUENCE</scope>
    <source>
        <strain evidence="8">P08H-3</strain>
    </source>
</reference>
<dbReference type="InterPro" id="IPR000571">
    <property type="entry name" value="Znf_CCCH"/>
</dbReference>
<feature type="region of interest" description="Disordered" evidence="6">
    <location>
        <begin position="41"/>
        <end position="69"/>
    </location>
</feature>
<protein>
    <recommendedName>
        <fullName evidence="7">C3H1-type domain-containing protein</fullName>
    </recommendedName>
</protein>
<evidence type="ECO:0000313" key="8">
    <source>
        <dbReference type="EMBL" id="KAK2170683.1"/>
    </source>
</evidence>
<dbReference type="PANTHER" id="PTHR12547">
    <property type="entry name" value="CCCH ZINC FINGER/TIS11-RELATED"/>
    <property type="match status" value="1"/>
</dbReference>
<dbReference type="PROSITE" id="PS50103">
    <property type="entry name" value="ZF_C3H1"/>
    <property type="match status" value="2"/>
</dbReference>
<gene>
    <name evidence="8" type="ORF">LSH36_1g13005</name>
</gene>
<dbReference type="FunFam" id="4.10.1000.10:FF:000002">
    <property type="entry name" value="Zinc finger protein 36, C3H1 type-like 1"/>
    <property type="match status" value="1"/>
</dbReference>
<keyword evidence="3 5" id="KW-0863">Zinc-finger</keyword>
<feature type="zinc finger region" description="C3H1-type" evidence="5">
    <location>
        <begin position="123"/>
        <end position="151"/>
    </location>
</feature>
<dbReference type="GO" id="GO:0003729">
    <property type="term" value="F:mRNA binding"/>
    <property type="evidence" value="ECO:0007669"/>
    <property type="project" value="InterPro"/>
</dbReference>
<name>A0AAD9KHK5_9ANNE</name>
<dbReference type="InterPro" id="IPR036855">
    <property type="entry name" value="Znf_CCCH_sf"/>
</dbReference>
<organism evidence="8 9">
    <name type="scientific">Paralvinella palmiformis</name>
    <dbReference type="NCBI Taxonomy" id="53620"/>
    <lineage>
        <taxon>Eukaryota</taxon>
        <taxon>Metazoa</taxon>
        <taxon>Spiralia</taxon>
        <taxon>Lophotrochozoa</taxon>
        <taxon>Annelida</taxon>
        <taxon>Polychaeta</taxon>
        <taxon>Sedentaria</taxon>
        <taxon>Canalipalpata</taxon>
        <taxon>Terebellida</taxon>
        <taxon>Terebelliformia</taxon>
        <taxon>Alvinellidae</taxon>
        <taxon>Paralvinella</taxon>
    </lineage>
</organism>
<proteinExistence type="predicted"/>
<feature type="zinc finger region" description="C3H1-type" evidence="5">
    <location>
        <begin position="161"/>
        <end position="189"/>
    </location>
</feature>
<dbReference type="SMART" id="SM00356">
    <property type="entry name" value="ZnF_C3H1"/>
    <property type="match status" value="2"/>
</dbReference>
<keyword evidence="2" id="KW-0677">Repeat</keyword>
<evidence type="ECO:0000256" key="6">
    <source>
        <dbReference type="SAM" id="MobiDB-lite"/>
    </source>
</evidence>
<evidence type="ECO:0000256" key="5">
    <source>
        <dbReference type="PROSITE-ProRule" id="PRU00723"/>
    </source>
</evidence>
<dbReference type="SUPFAM" id="SSF90229">
    <property type="entry name" value="CCCH zinc finger"/>
    <property type="match status" value="2"/>
</dbReference>
<dbReference type="Pfam" id="PF00642">
    <property type="entry name" value="zf-CCCH"/>
    <property type="match status" value="2"/>
</dbReference>
<dbReference type="EMBL" id="JAODUP010000001">
    <property type="protein sequence ID" value="KAK2170683.1"/>
    <property type="molecule type" value="Genomic_DNA"/>
</dbReference>
<keyword evidence="9" id="KW-1185">Reference proteome</keyword>
<feature type="domain" description="C3H1-type" evidence="7">
    <location>
        <begin position="123"/>
        <end position="151"/>
    </location>
</feature>
<feature type="domain" description="C3H1-type" evidence="7">
    <location>
        <begin position="161"/>
        <end position="189"/>
    </location>
</feature>
<evidence type="ECO:0000256" key="3">
    <source>
        <dbReference type="ARBA" id="ARBA00022771"/>
    </source>
</evidence>
<keyword evidence="4 5" id="KW-0862">Zinc</keyword>
<dbReference type="Gene3D" id="4.10.1000.10">
    <property type="entry name" value="Zinc finger, CCCH-type"/>
    <property type="match status" value="2"/>
</dbReference>
<dbReference type="InterPro" id="IPR045877">
    <property type="entry name" value="ZFP36-like"/>
</dbReference>
<dbReference type="AlphaFoldDB" id="A0AAD9KHK5"/>
<dbReference type="Proteomes" id="UP001208570">
    <property type="component" value="Unassembled WGS sequence"/>
</dbReference>
<keyword evidence="1 5" id="KW-0479">Metal-binding</keyword>
<dbReference type="PANTHER" id="PTHR12547:SF18">
    <property type="entry name" value="PROTEIN TIS11"/>
    <property type="match status" value="1"/>
</dbReference>
<evidence type="ECO:0000256" key="1">
    <source>
        <dbReference type="ARBA" id="ARBA00022723"/>
    </source>
</evidence>
<evidence type="ECO:0000259" key="7">
    <source>
        <dbReference type="PROSITE" id="PS50103"/>
    </source>
</evidence>
<evidence type="ECO:0000256" key="4">
    <source>
        <dbReference type="ARBA" id="ARBA00022833"/>
    </source>
</evidence>
<evidence type="ECO:0000256" key="2">
    <source>
        <dbReference type="ARBA" id="ARBA00022737"/>
    </source>
</evidence>
<accession>A0AAD9KHK5</accession>
<dbReference type="GO" id="GO:0008270">
    <property type="term" value="F:zinc ion binding"/>
    <property type="evidence" value="ECO:0007669"/>
    <property type="project" value="UniProtKB-KW"/>
</dbReference>